<dbReference type="PANTHER" id="PTHR45973:SF12">
    <property type="entry name" value="DYNEIN REGULATORY COMPLEX SUBUNIT 3"/>
    <property type="match status" value="1"/>
</dbReference>
<dbReference type="InterPro" id="IPR032675">
    <property type="entry name" value="LRR_dom_sf"/>
</dbReference>
<dbReference type="SUPFAM" id="SSF52058">
    <property type="entry name" value="L domain-like"/>
    <property type="match status" value="1"/>
</dbReference>
<dbReference type="KEGG" id="soy:115887221"/>
<proteinExistence type="inferred from homology"/>
<evidence type="ECO:0000256" key="6">
    <source>
        <dbReference type="ARBA" id="ARBA00022846"/>
    </source>
</evidence>
<accession>A0A6J2YG95</accession>
<evidence type="ECO:0000256" key="11">
    <source>
        <dbReference type="ARBA" id="ARBA00024433"/>
    </source>
</evidence>
<dbReference type="Proteomes" id="UP000504635">
    <property type="component" value="Unplaced"/>
</dbReference>
<dbReference type="InterPro" id="IPR001611">
    <property type="entry name" value="Leu-rich_rpt"/>
</dbReference>
<keyword evidence="8" id="KW-0969">Cilium</keyword>
<name>A0A6J2YG95_SITOR</name>
<dbReference type="GeneID" id="115887221"/>
<comment type="similarity">
    <text evidence="12">Belongs to the DRC3 family.</text>
</comment>
<dbReference type="Gene3D" id="3.80.10.10">
    <property type="entry name" value="Ribonuclease Inhibitor"/>
    <property type="match status" value="1"/>
</dbReference>
<evidence type="ECO:0000256" key="3">
    <source>
        <dbReference type="ARBA" id="ARBA00022490"/>
    </source>
</evidence>
<dbReference type="PROSITE" id="PS51450">
    <property type="entry name" value="LRR"/>
    <property type="match status" value="2"/>
</dbReference>
<keyword evidence="7 14" id="KW-0175">Coiled coil</keyword>
<dbReference type="GO" id="GO:0005929">
    <property type="term" value="C:cilium"/>
    <property type="evidence" value="ECO:0007669"/>
    <property type="project" value="TreeGrafter"/>
</dbReference>
<evidence type="ECO:0000256" key="8">
    <source>
        <dbReference type="ARBA" id="ARBA00023069"/>
    </source>
</evidence>
<feature type="coiled-coil region" evidence="14">
    <location>
        <begin position="209"/>
        <end position="236"/>
    </location>
</feature>
<dbReference type="OrthoDB" id="27917at2759"/>
<keyword evidence="6" id="KW-0282">Flagellum</keyword>
<dbReference type="FunCoup" id="A0A6J2YG95">
    <property type="interactions" value="56"/>
</dbReference>
<sequence length="543" mass="64657">MLDPCKEREPRVITNALIEKCIDLQYPKGEVGRLLRLEGIPMEEVKEIRFEHLYILKIDHLWVLRSLVKLSLNSNLIEKIEGLETLIHLKELDLSFNKIQKIENLETLTNLEKISFYENLIETIDNLDNQQKMTVFSIGKNKIDDHSNVNYFRKFKALTSLNMAENPCSEEEYFRYYVAAFLPNLVYYEYKRIDEKERGKGSELFRDELRTLERKEEKERIENEQIEKEAQDAKSHSKMFVEHLQTGKLFDIMYTNDEEGKTLLELGEEVRELHAEYKNQFVEHCKEVFDIGEKHYYERQTELDNFTRSSENAKLENQLESIGHIENFLENKNAMFKNIKNLQQQLDHDVIDEDQFMAAMVDRRQDFEQMIHKTWKNLMELELQIFEQIEEVNQTIERVLSEMLNTFKEEVQAVFTNIRAAEVAYSENLNEAGIQFLTNMATMTDVEEIPKELKEMVYDRDSLNNAIVATHDVHMQAIDSREDLLNLRCKAWIEDLVDRMKNEEIHRNRYKLLEINHFLDIQQEEFNEITSLPEQIVRDEDEL</sequence>
<evidence type="ECO:0000256" key="5">
    <source>
        <dbReference type="ARBA" id="ARBA00022737"/>
    </source>
</evidence>
<evidence type="ECO:0000313" key="15">
    <source>
        <dbReference type="Proteomes" id="UP000504635"/>
    </source>
</evidence>
<evidence type="ECO:0000313" key="16">
    <source>
        <dbReference type="RefSeq" id="XP_030762447.1"/>
    </source>
</evidence>
<keyword evidence="5" id="KW-0677">Repeat</keyword>
<organism evidence="15 16">
    <name type="scientific">Sitophilus oryzae</name>
    <name type="common">Rice weevil</name>
    <name type="synonym">Curculio oryzae</name>
    <dbReference type="NCBI Taxonomy" id="7048"/>
    <lineage>
        <taxon>Eukaryota</taxon>
        <taxon>Metazoa</taxon>
        <taxon>Ecdysozoa</taxon>
        <taxon>Arthropoda</taxon>
        <taxon>Hexapoda</taxon>
        <taxon>Insecta</taxon>
        <taxon>Pterygota</taxon>
        <taxon>Neoptera</taxon>
        <taxon>Endopterygota</taxon>
        <taxon>Coleoptera</taxon>
        <taxon>Polyphaga</taxon>
        <taxon>Cucujiformia</taxon>
        <taxon>Curculionidae</taxon>
        <taxon>Dryophthorinae</taxon>
        <taxon>Sitophilus</taxon>
    </lineage>
</organism>
<keyword evidence="4" id="KW-0433">Leucine-rich repeat</keyword>
<evidence type="ECO:0000256" key="12">
    <source>
        <dbReference type="ARBA" id="ARBA00038378"/>
    </source>
</evidence>
<evidence type="ECO:0000256" key="10">
    <source>
        <dbReference type="ARBA" id="ARBA00023273"/>
    </source>
</evidence>
<evidence type="ECO:0000256" key="14">
    <source>
        <dbReference type="SAM" id="Coils"/>
    </source>
</evidence>
<keyword evidence="3" id="KW-0963">Cytoplasm</keyword>
<dbReference type="InParanoid" id="A0A6J2YG95"/>
<keyword evidence="9" id="KW-0206">Cytoskeleton</keyword>
<dbReference type="AlphaFoldDB" id="A0A6J2YG95"/>
<reference evidence="16" key="1">
    <citation type="submission" date="2025-08" db="UniProtKB">
        <authorList>
            <consortium name="RefSeq"/>
        </authorList>
    </citation>
    <scope>IDENTIFICATION</scope>
    <source>
        <tissue evidence="16">Gonads</tissue>
    </source>
</reference>
<dbReference type="SMART" id="SM00365">
    <property type="entry name" value="LRR_SD22"/>
    <property type="match status" value="3"/>
</dbReference>
<dbReference type="PANTHER" id="PTHR45973">
    <property type="entry name" value="PROTEIN PHOSPHATASE 1 REGULATORY SUBUNIT SDS22-RELATED"/>
    <property type="match status" value="1"/>
</dbReference>
<keyword evidence="15" id="KW-1185">Reference proteome</keyword>
<keyword evidence="10" id="KW-0966">Cell projection</keyword>
<evidence type="ECO:0000256" key="13">
    <source>
        <dbReference type="ARBA" id="ARBA00040950"/>
    </source>
</evidence>
<evidence type="ECO:0000256" key="4">
    <source>
        <dbReference type="ARBA" id="ARBA00022614"/>
    </source>
</evidence>
<gene>
    <name evidence="16" type="primary">LOC115887221</name>
</gene>
<evidence type="ECO:0000256" key="1">
    <source>
        <dbReference type="ARBA" id="ARBA00003843"/>
    </source>
</evidence>
<dbReference type="RefSeq" id="XP_030762447.1">
    <property type="nucleotide sequence ID" value="XM_030906587.1"/>
</dbReference>
<evidence type="ECO:0000256" key="7">
    <source>
        <dbReference type="ARBA" id="ARBA00023054"/>
    </source>
</evidence>
<protein>
    <recommendedName>
        <fullName evidence="11">Dynein axonemal assembly factor 1 homolog</fullName>
    </recommendedName>
    <alternativeName>
        <fullName evidence="13">Dynein regulatory complex subunit 3</fullName>
    </alternativeName>
</protein>
<comment type="function">
    <text evidence="1">Cilium-specific protein required for cilia structures.</text>
</comment>
<evidence type="ECO:0000256" key="2">
    <source>
        <dbReference type="ARBA" id="ARBA00004611"/>
    </source>
</evidence>
<comment type="subcellular location">
    <subcellularLocation>
        <location evidence="2">Cytoplasm</location>
        <location evidence="2">Cytoskeleton</location>
        <location evidence="2">Flagellum axoneme</location>
    </subcellularLocation>
</comment>
<evidence type="ECO:0000256" key="9">
    <source>
        <dbReference type="ARBA" id="ARBA00023212"/>
    </source>
</evidence>
<dbReference type="Pfam" id="PF14580">
    <property type="entry name" value="LRR_9"/>
    <property type="match status" value="1"/>
</dbReference>
<dbReference type="InterPro" id="IPR050576">
    <property type="entry name" value="Cilia_flagella_integrity"/>
</dbReference>